<dbReference type="Pfam" id="PF08681">
    <property type="entry name" value="TacA1"/>
    <property type="match status" value="1"/>
</dbReference>
<sequence>MPRTAQRQERISIRLSPQSKRKLERAAAYADKTLTDFVVDVALQKADAVVREHEVISLDAEEWERFQELLLNPPEPNEKLQKALEEHARIVRR</sequence>
<organism evidence="3 4">
    <name type="scientific">Paramagnetospirillum caucaseum</name>
    <dbReference type="NCBI Taxonomy" id="1244869"/>
    <lineage>
        <taxon>Bacteria</taxon>
        <taxon>Pseudomonadati</taxon>
        <taxon>Pseudomonadota</taxon>
        <taxon>Alphaproteobacteria</taxon>
        <taxon>Rhodospirillales</taxon>
        <taxon>Magnetospirillaceae</taxon>
        <taxon>Paramagnetospirillum</taxon>
    </lineage>
</organism>
<evidence type="ECO:0000256" key="1">
    <source>
        <dbReference type="ARBA" id="ARBA00022649"/>
    </source>
</evidence>
<dbReference type="InterPro" id="IPR010985">
    <property type="entry name" value="Ribbon_hlx_hlx"/>
</dbReference>
<name>M3ABX7_9PROT</name>
<keyword evidence="1" id="KW-1277">Toxin-antitoxin system</keyword>
<proteinExistence type="inferred from homology"/>
<protein>
    <recommendedName>
        <fullName evidence="5">DUF1778 domain-containing protein</fullName>
    </recommendedName>
</protein>
<comment type="similarity">
    <text evidence="2">Belongs to the TacA antitoxin family.</text>
</comment>
<dbReference type="PANTHER" id="PTHR35401">
    <property type="entry name" value="COPG FAMILY HELIX-TURN-HELIX PROTEIN-RELATED-RELATED"/>
    <property type="match status" value="1"/>
</dbReference>
<dbReference type="eggNOG" id="COG4453">
    <property type="taxonomic scope" value="Bacteria"/>
</dbReference>
<dbReference type="PANTHER" id="PTHR35401:SF2">
    <property type="entry name" value="ABC-TYPE TRANSPORT SYSTEM"/>
    <property type="match status" value="1"/>
</dbReference>
<dbReference type="EMBL" id="AONQ01000024">
    <property type="protein sequence ID" value="EME69999.1"/>
    <property type="molecule type" value="Genomic_DNA"/>
</dbReference>
<dbReference type="Proteomes" id="UP000011744">
    <property type="component" value="Unassembled WGS sequence"/>
</dbReference>
<reference evidence="3 4" key="1">
    <citation type="journal article" date="2014" name="Genome Announc.">
        <title>Draft Genome Sequence of Magnetospirillum sp. Strain SO-1, a Freshwater Magnetotactic Bacterium Isolated from the Ol'khovka River, Russia.</title>
        <authorList>
            <person name="Grouzdev D.S."/>
            <person name="Dziuba M.V."/>
            <person name="Sukhacheva M.S."/>
            <person name="Mardanov A.V."/>
            <person name="Beletskiy A.V."/>
            <person name="Kuznetsov B.B."/>
            <person name="Skryabin K.G."/>
        </authorList>
    </citation>
    <scope>NUCLEOTIDE SEQUENCE [LARGE SCALE GENOMIC DNA]</scope>
    <source>
        <strain evidence="3 4">SO-1</strain>
    </source>
</reference>
<dbReference type="GO" id="GO:0006355">
    <property type="term" value="P:regulation of DNA-templated transcription"/>
    <property type="evidence" value="ECO:0007669"/>
    <property type="project" value="InterPro"/>
</dbReference>
<comment type="caution">
    <text evidence="3">The sequence shown here is derived from an EMBL/GenBank/DDBJ whole genome shotgun (WGS) entry which is preliminary data.</text>
</comment>
<dbReference type="InterPro" id="IPR014795">
    <property type="entry name" value="TacA_1-like"/>
</dbReference>
<dbReference type="RefSeq" id="WP_008617191.1">
    <property type="nucleotide sequence ID" value="NZ_AONQ01000024.1"/>
</dbReference>
<dbReference type="SUPFAM" id="SSF47598">
    <property type="entry name" value="Ribbon-helix-helix"/>
    <property type="match status" value="1"/>
</dbReference>
<dbReference type="Gene3D" id="1.20.5.780">
    <property type="entry name" value="Single helix bin"/>
    <property type="match status" value="1"/>
</dbReference>
<dbReference type="OrthoDB" id="559702at2"/>
<dbReference type="AlphaFoldDB" id="M3ABX7"/>
<gene>
    <name evidence="3" type="ORF">H261_10632</name>
</gene>
<evidence type="ECO:0000313" key="3">
    <source>
        <dbReference type="EMBL" id="EME69999.1"/>
    </source>
</evidence>
<keyword evidence="4" id="KW-1185">Reference proteome</keyword>
<evidence type="ECO:0000313" key="4">
    <source>
        <dbReference type="Proteomes" id="UP000011744"/>
    </source>
</evidence>
<dbReference type="PATRIC" id="fig|1244869.3.peg.2148"/>
<evidence type="ECO:0000256" key="2">
    <source>
        <dbReference type="ARBA" id="ARBA00049988"/>
    </source>
</evidence>
<evidence type="ECO:0008006" key="5">
    <source>
        <dbReference type="Google" id="ProtNLM"/>
    </source>
</evidence>
<accession>M3ABX7</accession>
<dbReference type="STRING" id="1244869.H261_10632"/>